<sequence>MRRAPCGGTCHAATRREIRLGQVAARNGSAAAFEISLAQCDNGDGGDPSGHVDGGRAAQSHTMQACDASAWVASEHNVRRRRVEERFENLWREILILLER</sequence>
<organism evidence="1 2">
    <name type="scientific">Colletotrichum musicola</name>
    <dbReference type="NCBI Taxonomy" id="2175873"/>
    <lineage>
        <taxon>Eukaryota</taxon>
        <taxon>Fungi</taxon>
        <taxon>Dikarya</taxon>
        <taxon>Ascomycota</taxon>
        <taxon>Pezizomycotina</taxon>
        <taxon>Sordariomycetes</taxon>
        <taxon>Hypocreomycetidae</taxon>
        <taxon>Glomerellales</taxon>
        <taxon>Glomerellaceae</taxon>
        <taxon>Colletotrichum</taxon>
        <taxon>Colletotrichum orchidearum species complex</taxon>
    </lineage>
</organism>
<reference evidence="1" key="1">
    <citation type="journal article" date="2020" name="Phytopathology">
        <title>Genome Sequence Resources of Colletotrichum truncatum, C. plurivorum, C. musicola, and C. sojae: Four Species Pathogenic to Soybean (Glycine max).</title>
        <authorList>
            <person name="Rogerio F."/>
            <person name="Boufleur T.R."/>
            <person name="Ciampi-Guillardi M."/>
            <person name="Sukno S.A."/>
            <person name="Thon M.R."/>
            <person name="Massola Junior N.S."/>
            <person name="Baroncelli R."/>
        </authorList>
    </citation>
    <scope>NUCLEOTIDE SEQUENCE</scope>
    <source>
        <strain evidence="1">LFN0074</strain>
    </source>
</reference>
<proteinExistence type="predicted"/>
<dbReference type="Proteomes" id="UP000639643">
    <property type="component" value="Unassembled WGS sequence"/>
</dbReference>
<name>A0A8H6NKY6_9PEZI</name>
<gene>
    <name evidence="1" type="ORF">CMUS01_05089</name>
</gene>
<evidence type="ECO:0000313" key="1">
    <source>
        <dbReference type="EMBL" id="KAF6837244.1"/>
    </source>
</evidence>
<dbReference type="EMBL" id="WIGM01000146">
    <property type="protein sequence ID" value="KAF6837244.1"/>
    <property type="molecule type" value="Genomic_DNA"/>
</dbReference>
<comment type="caution">
    <text evidence="1">The sequence shown here is derived from an EMBL/GenBank/DDBJ whole genome shotgun (WGS) entry which is preliminary data.</text>
</comment>
<keyword evidence="2" id="KW-1185">Reference proteome</keyword>
<protein>
    <submittedName>
        <fullName evidence="1">Uncharacterized protein</fullName>
    </submittedName>
</protein>
<accession>A0A8H6NKY6</accession>
<dbReference type="AlphaFoldDB" id="A0A8H6NKY6"/>
<evidence type="ECO:0000313" key="2">
    <source>
        <dbReference type="Proteomes" id="UP000639643"/>
    </source>
</evidence>